<dbReference type="KEGG" id="mzi:HWN40_00100"/>
<dbReference type="EMBL" id="CP058215">
    <property type="protein sequence ID" value="QLC48789.1"/>
    <property type="molecule type" value="Genomic_DNA"/>
</dbReference>
<keyword evidence="1" id="KW-0472">Membrane</keyword>
<name>A0A7D5IAE7_9EURY</name>
<reference evidence="2 3" key="1">
    <citation type="submission" date="2020-06" db="EMBL/GenBank/DDBJ databases">
        <title>Methanolobus halotolerans sp. nov., isolated from a saline lake Tus in Siberia.</title>
        <authorList>
            <person name="Shen Y."/>
            <person name="Chen S.-C."/>
            <person name="Lai M.-C."/>
            <person name="Huang H.-H."/>
            <person name="Chiu H.-H."/>
            <person name="Tang S.-L."/>
            <person name="Rogozin D.Y."/>
            <person name="Degermendzhy A.G."/>
        </authorList>
    </citation>
    <scope>NUCLEOTIDE SEQUENCE [LARGE SCALE GENOMIC DNA]</scope>
    <source>
        <strain evidence="2 3">DSM 21339</strain>
    </source>
</reference>
<dbReference type="RefSeq" id="WP_176963852.1">
    <property type="nucleotide sequence ID" value="NZ_CP058215.1"/>
</dbReference>
<keyword evidence="1" id="KW-1133">Transmembrane helix</keyword>
<dbReference type="OrthoDB" id="118024at2157"/>
<evidence type="ECO:0000313" key="2">
    <source>
        <dbReference type="EMBL" id="QLC48789.1"/>
    </source>
</evidence>
<sequence>MKVFFRNEEGVSSLIEYIMLSVVCVGFFAILFLNSTQVFLDRPNEVVVEDEFTDIGNMMSTMITDMYVILPSNGQMETEYRIPALAGTGTYHINADAATSDQIIEVISYSTGKKVRVTIGGIASTMPINGTAQSSSTEHMISYDSTR</sequence>
<dbReference type="AlphaFoldDB" id="A0A7D5IAE7"/>
<feature type="transmembrane region" description="Helical" evidence="1">
    <location>
        <begin position="14"/>
        <end position="33"/>
    </location>
</feature>
<keyword evidence="1" id="KW-0812">Transmembrane</keyword>
<dbReference type="Proteomes" id="UP000509594">
    <property type="component" value="Chromosome"/>
</dbReference>
<keyword evidence="3" id="KW-1185">Reference proteome</keyword>
<evidence type="ECO:0000256" key="1">
    <source>
        <dbReference type="SAM" id="Phobius"/>
    </source>
</evidence>
<evidence type="ECO:0008006" key="4">
    <source>
        <dbReference type="Google" id="ProtNLM"/>
    </source>
</evidence>
<proteinExistence type="predicted"/>
<evidence type="ECO:0000313" key="3">
    <source>
        <dbReference type="Proteomes" id="UP000509594"/>
    </source>
</evidence>
<accession>A0A7D5IAE7</accession>
<organism evidence="2 3">
    <name type="scientific">Methanolobus zinderi</name>
    <dbReference type="NCBI Taxonomy" id="536044"/>
    <lineage>
        <taxon>Archaea</taxon>
        <taxon>Methanobacteriati</taxon>
        <taxon>Methanobacteriota</taxon>
        <taxon>Stenosarchaea group</taxon>
        <taxon>Methanomicrobia</taxon>
        <taxon>Methanosarcinales</taxon>
        <taxon>Methanosarcinaceae</taxon>
        <taxon>Methanolobus</taxon>
    </lineage>
</organism>
<dbReference type="GeneID" id="55820029"/>
<protein>
    <recommendedName>
        <fullName evidence="4">Class III signal peptide-containing protein</fullName>
    </recommendedName>
</protein>
<gene>
    <name evidence="2" type="ORF">HWN40_00100</name>
</gene>